<reference evidence="2" key="1">
    <citation type="submission" date="2021-01" db="EMBL/GenBank/DDBJ databases">
        <authorList>
            <consortium name="Genoscope - CEA"/>
            <person name="William W."/>
        </authorList>
    </citation>
    <scope>NUCLEOTIDE SEQUENCE</scope>
</reference>
<gene>
    <name evidence="2" type="ORF">PSON_ATCC_30995.1.T3820006</name>
</gene>
<evidence type="ECO:0000256" key="1">
    <source>
        <dbReference type="PROSITE-ProRule" id="PRU00221"/>
    </source>
</evidence>
<comment type="caution">
    <text evidence="2">The sequence shown here is derived from an EMBL/GenBank/DDBJ whole genome shotgun (WGS) entry which is preliminary data.</text>
</comment>
<sequence length="86" mass="9619">MELQCSIYELNQLNSHTTRVYSVCFLPDGATLASGSVDNSIRLWDVKTGQQKAKSDDHANWVQSICFSPDGTTLGSSIRYYEQDII</sequence>
<dbReference type="PROSITE" id="PS00678">
    <property type="entry name" value="WD_REPEATS_1"/>
    <property type="match status" value="1"/>
</dbReference>
<feature type="repeat" description="WD" evidence="1">
    <location>
        <begin position="13"/>
        <end position="54"/>
    </location>
</feature>
<evidence type="ECO:0000313" key="2">
    <source>
        <dbReference type="EMBL" id="CAD8131142.1"/>
    </source>
</evidence>
<dbReference type="InterPro" id="IPR001680">
    <property type="entry name" value="WD40_rpt"/>
</dbReference>
<dbReference type="AlphaFoldDB" id="A0A8S1RUW4"/>
<dbReference type="PANTHER" id="PTHR45333">
    <property type="entry name" value="MEMBRANE PROTEIN-RELATED"/>
    <property type="match status" value="1"/>
</dbReference>
<dbReference type="PROSITE" id="PS50082">
    <property type="entry name" value="WD_REPEATS_2"/>
    <property type="match status" value="1"/>
</dbReference>
<proteinExistence type="predicted"/>
<protein>
    <submittedName>
        <fullName evidence="2">Uncharacterized protein</fullName>
    </submittedName>
</protein>
<keyword evidence="1" id="KW-0853">WD repeat</keyword>
<dbReference type="Proteomes" id="UP000692954">
    <property type="component" value="Unassembled WGS sequence"/>
</dbReference>
<dbReference type="PANTHER" id="PTHR45333:SF1">
    <property type="entry name" value="CHROMOSOME UNDETERMINED SCAFFOLD_625, WHOLE GENOME SHOTGUN SEQUENCE"/>
    <property type="match status" value="1"/>
</dbReference>
<dbReference type="PROSITE" id="PS50294">
    <property type="entry name" value="WD_REPEATS_REGION"/>
    <property type="match status" value="1"/>
</dbReference>
<accession>A0A8S1RUW4</accession>
<keyword evidence="3" id="KW-1185">Reference proteome</keyword>
<organism evidence="2 3">
    <name type="scientific">Paramecium sonneborni</name>
    <dbReference type="NCBI Taxonomy" id="65129"/>
    <lineage>
        <taxon>Eukaryota</taxon>
        <taxon>Sar</taxon>
        <taxon>Alveolata</taxon>
        <taxon>Ciliophora</taxon>
        <taxon>Intramacronucleata</taxon>
        <taxon>Oligohymenophorea</taxon>
        <taxon>Peniculida</taxon>
        <taxon>Parameciidae</taxon>
        <taxon>Paramecium</taxon>
    </lineage>
</organism>
<dbReference type="Pfam" id="PF00400">
    <property type="entry name" value="WD40"/>
    <property type="match status" value="2"/>
</dbReference>
<name>A0A8S1RUW4_9CILI</name>
<evidence type="ECO:0000313" key="3">
    <source>
        <dbReference type="Proteomes" id="UP000692954"/>
    </source>
</evidence>
<dbReference type="SMART" id="SM00320">
    <property type="entry name" value="WD40"/>
    <property type="match status" value="2"/>
</dbReference>
<dbReference type="EMBL" id="CAJJDN010000382">
    <property type="protein sequence ID" value="CAD8131142.1"/>
    <property type="molecule type" value="Genomic_DNA"/>
</dbReference>
<dbReference type="OrthoDB" id="1068471at2759"/>
<dbReference type="InterPro" id="IPR019775">
    <property type="entry name" value="WD40_repeat_CS"/>
</dbReference>